<name>A0A2Z2MAG3_THEPR</name>
<evidence type="ECO:0000313" key="2">
    <source>
        <dbReference type="Proteomes" id="UP000250179"/>
    </source>
</evidence>
<protein>
    <submittedName>
        <fullName evidence="1">Uncharacterized protein</fullName>
    </submittedName>
</protein>
<reference evidence="1 2" key="1">
    <citation type="submission" date="2016-03" db="EMBL/GenBank/DDBJ databases">
        <title>Complete genome sequence of Thermococcus profundus strain DT5432.</title>
        <authorList>
            <person name="Oger P.M."/>
        </authorList>
    </citation>
    <scope>NUCLEOTIDE SEQUENCE [LARGE SCALE GENOMIC DNA]</scope>
    <source>
        <strain evidence="1 2">DT 5432</strain>
    </source>
</reference>
<dbReference type="Proteomes" id="UP000250179">
    <property type="component" value="Chromosome"/>
</dbReference>
<dbReference type="EMBL" id="CP014862">
    <property type="protein sequence ID" value="ASJ02419.1"/>
    <property type="molecule type" value="Genomic_DNA"/>
</dbReference>
<organism evidence="1 2">
    <name type="scientific">Thermococcus profundus</name>
    <dbReference type="NCBI Taxonomy" id="49899"/>
    <lineage>
        <taxon>Archaea</taxon>
        <taxon>Methanobacteriati</taxon>
        <taxon>Methanobacteriota</taxon>
        <taxon>Thermococci</taxon>
        <taxon>Thermococcales</taxon>
        <taxon>Thermococcaceae</taxon>
        <taxon>Thermococcus</taxon>
    </lineage>
</organism>
<dbReference type="OrthoDB" id="86157at2157"/>
<dbReference type="KEGG" id="tprf:A3L09_03700"/>
<keyword evidence="2" id="KW-1185">Reference proteome</keyword>
<dbReference type="RefSeq" id="WP_088857681.1">
    <property type="nucleotide sequence ID" value="NZ_CP014862.1"/>
</dbReference>
<gene>
    <name evidence="1" type="ORF">A3L09_03700</name>
</gene>
<proteinExistence type="predicted"/>
<evidence type="ECO:0000313" key="1">
    <source>
        <dbReference type="EMBL" id="ASJ02419.1"/>
    </source>
</evidence>
<accession>A0A2Z2MAG3</accession>
<dbReference type="GeneID" id="33319486"/>
<sequence length="73" mass="8500">MKDPRELVEEALFEARPYVEYSDRLRSVILSALKETGDVEELKARIESLMEKESEPFKTDLRIFLQKLEGLLG</sequence>
<dbReference type="AlphaFoldDB" id="A0A2Z2MAG3"/>